<keyword evidence="2" id="KW-1185">Reference proteome</keyword>
<proteinExistence type="predicted"/>
<gene>
    <name evidence="1" type="ORF">H8K43_00975</name>
</gene>
<protein>
    <submittedName>
        <fullName evidence="1">Uncharacterized protein</fullName>
    </submittedName>
</protein>
<organism evidence="1 2">
    <name type="scientific">Undibacterium curvum</name>
    <dbReference type="NCBI Taxonomy" id="2762294"/>
    <lineage>
        <taxon>Bacteria</taxon>
        <taxon>Pseudomonadati</taxon>
        <taxon>Pseudomonadota</taxon>
        <taxon>Betaproteobacteria</taxon>
        <taxon>Burkholderiales</taxon>
        <taxon>Oxalobacteraceae</taxon>
        <taxon>Undibacterium</taxon>
    </lineage>
</organism>
<dbReference type="EMBL" id="JACOGD010000001">
    <property type="protein sequence ID" value="MBC3930230.1"/>
    <property type="molecule type" value="Genomic_DNA"/>
</dbReference>
<comment type="caution">
    <text evidence="1">The sequence shown here is derived from an EMBL/GenBank/DDBJ whole genome shotgun (WGS) entry which is preliminary data.</text>
</comment>
<evidence type="ECO:0000313" key="1">
    <source>
        <dbReference type="EMBL" id="MBC3930230.1"/>
    </source>
</evidence>
<evidence type="ECO:0000313" key="2">
    <source>
        <dbReference type="Proteomes" id="UP000654304"/>
    </source>
</evidence>
<reference evidence="1 2" key="1">
    <citation type="submission" date="2020-08" db="EMBL/GenBank/DDBJ databases">
        <title>Novel species isolated from subtropical streams in China.</title>
        <authorList>
            <person name="Lu H."/>
        </authorList>
    </citation>
    <scope>NUCLEOTIDE SEQUENCE [LARGE SCALE GENOMIC DNA]</scope>
    <source>
        <strain evidence="1 2">CY22W</strain>
    </source>
</reference>
<dbReference type="RefSeq" id="WP_186902127.1">
    <property type="nucleotide sequence ID" value="NZ_JACOGD010000001.1"/>
</dbReference>
<sequence>MVDDALIFDILERPAIRFGRKLALLVPDVGVKAIDFGVYPYCLQSLSPTPWKRAWASRGRLWYHLNKSNLQCQVIDESDLPVYRDSGSVYPGTWLIEERDDGAILGANALGGAHPQLGVASKSGFHLYYLRNQRLELVNLEPIPYLVWSAWREGDFLILAGMTQRSISDWSDQTDPDVSLGRPALIRCSLTGDRWEEISLMGTLSSDANILGQCFDKTGLDRILQFETWGGSAHVEGHGRIMLAMFARKNTSFFDSQDAIPVQPLASDYSALAFVSRESGEVIHVEASARLILTLYTPQKNLFVICRKLAQGARIVEGLHILDLESHGLLVREMHIEGLDTLTPFTSLSAAYFGEEGFFGALACEEDTVFIHSRNGVNWTVLEVSSKIDCWLDSDFNEADRLPRM</sequence>
<dbReference type="Proteomes" id="UP000654304">
    <property type="component" value="Unassembled WGS sequence"/>
</dbReference>
<name>A0ABR6ZZY2_9BURK</name>
<accession>A0ABR6ZZY2</accession>